<feature type="compositionally biased region" description="Polar residues" evidence="1">
    <location>
        <begin position="68"/>
        <end position="83"/>
    </location>
</feature>
<dbReference type="Proteomes" id="UP001321760">
    <property type="component" value="Unassembled WGS sequence"/>
</dbReference>
<keyword evidence="4" id="KW-1185">Reference proteome</keyword>
<evidence type="ECO:0000256" key="2">
    <source>
        <dbReference type="SAM" id="SignalP"/>
    </source>
</evidence>
<gene>
    <name evidence="3" type="ORF">QBC34DRAFT_412396</name>
</gene>
<dbReference type="EMBL" id="MU865961">
    <property type="protein sequence ID" value="KAK4445878.1"/>
    <property type="molecule type" value="Genomic_DNA"/>
</dbReference>
<feature type="chain" id="PRO_5043608800" description="Secreted protein" evidence="2">
    <location>
        <begin position="30"/>
        <end position="93"/>
    </location>
</feature>
<comment type="caution">
    <text evidence="3">The sequence shown here is derived from an EMBL/GenBank/DDBJ whole genome shotgun (WGS) entry which is preliminary data.</text>
</comment>
<accession>A0AAV9GCQ3</accession>
<feature type="non-terminal residue" evidence="3">
    <location>
        <position position="1"/>
    </location>
</feature>
<dbReference type="AlphaFoldDB" id="A0AAV9GCQ3"/>
<name>A0AAV9GCQ3_9PEZI</name>
<evidence type="ECO:0000313" key="4">
    <source>
        <dbReference type="Proteomes" id="UP001321760"/>
    </source>
</evidence>
<evidence type="ECO:0000313" key="3">
    <source>
        <dbReference type="EMBL" id="KAK4445878.1"/>
    </source>
</evidence>
<reference evidence="3" key="1">
    <citation type="journal article" date="2023" name="Mol. Phylogenet. Evol.">
        <title>Genome-scale phylogeny and comparative genomics of the fungal order Sordariales.</title>
        <authorList>
            <person name="Hensen N."/>
            <person name="Bonometti L."/>
            <person name="Westerberg I."/>
            <person name="Brannstrom I.O."/>
            <person name="Guillou S."/>
            <person name="Cros-Aarteil S."/>
            <person name="Calhoun S."/>
            <person name="Haridas S."/>
            <person name="Kuo A."/>
            <person name="Mondo S."/>
            <person name="Pangilinan J."/>
            <person name="Riley R."/>
            <person name="LaButti K."/>
            <person name="Andreopoulos B."/>
            <person name="Lipzen A."/>
            <person name="Chen C."/>
            <person name="Yan M."/>
            <person name="Daum C."/>
            <person name="Ng V."/>
            <person name="Clum A."/>
            <person name="Steindorff A."/>
            <person name="Ohm R.A."/>
            <person name="Martin F."/>
            <person name="Silar P."/>
            <person name="Natvig D.O."/>
            <person name="Lalanne C."/>
            <person name="Gautier V."/>
            <person name="Ament-Velasquez S.L."/>
            <person name="Kruys A."/>
            <person name="Hutchinson M.I."/>
            <person name="Powell A.J."/>
            <person name="Barry K."/>
            <person name="Miller A.N."/>
            <person name="Grigoriev I.V."/>
            <person name="Debuchy R."/>
            <person name="Gladieux P."/>
            <person name="Hiltunen Thoren M."/>
            <person name="Johannesson H."/>
        </authorList>
    </citation>
    <scope>NUCLEOTIDE SEQUENCE</scope>
    <source>
        <strain evidence="3">PSN243</strain>
    </source>
</reference>
<organism evidence="3 4">
    <name type="scientific">Podospora aff. communis PSN243</name>
    <dbReference type="NCBI Taxonomy" id="3040156"/>
    <lineage>
        <taxon>Eukaryota</taxon>
        <taxon>Fungi</taxon>
        <taxon>Dikarya</taxon>
        <taxon>Ascomycota</taxon>
        <taxon>Pezizomycotina</taxon>
        <taxon>Sordariomycetes</taxon>
        <taxon>Sordariomycetidae</taxon>
        <taxon>Sordariales</taxon>
        <taxon>Podosporaceae</taxon>
        <taxon>Podospora</taxon>
    </lineage>
</organism>
<keyword evidence="2" id="KW-0732">Signal</keyword>
<feature type="region of interest" description="Disordered" evidence="1">
    <location>
        <begin position="58"/>
        <end position="93"/>
    </location>
</feature>
<reference evidence="3" key="2">
    <citation type="submission" date="2023-05" db="EMBL/GenBank/DDBJ databases">
        <authorList>
            <consortium name="Lawrence Berkeley National Laboratory"/>
            <person name="Steindorff A."/>
            <person name="Hensen N."/>
            <person name="Bonometti L."/>
            <person name="Westerberg I."/>
            <person name="Brannstrom I.O."/>
            <person name="Guillou S."/>
            <person name="Cros-Aarteil S."/>
            <person name="Calhoun S."/>
            <person name="Haridas S."/>
            <person name="Kuo A."/>
            <person name="Mondo S."/>
            <person name="Pangilinan J."/>
            <person name="Riley R."/>
            <person name="Labutti K."/>
            <person name="Andreopoulos B."/>
            <person name="Lipzen A."/>
            <person name="Chen C."/>
            <person name="Yanf M."/>
            <person name="Daum C."/>
            <person name="Ng V."/>
            <person name="Clum A."/>
            <person name="Ohm R."/>
            <person name="Martin F."/>
            <person name="Silar P."/>
            <person name="Natvig D."/>
            <person name="Lalanne C."/>
            <person name="Gautier V."/>
            <person name="Ament-Velasquez S.L."/>
            <person name="Kruys A."/>
            <person name="Hutchinson M.I."/>
            <person name="Powell A.J."/>
            <person name="Barry K."/>
            <person name="Miller A.N."/>
            <person name="Grigoriev I.V."/>
            <person name="Debuchy R."/>
            <person name="Gladieux P."/>
            <person name="Thoren M.H."/>
            <person name="Johannesson H."/>
        </authorList>
    </citation>
    <scope>NUCLEOTIDE SEQUENCE</scope>
    <source>
        <strain evidence="3">PSN243</strain>
    </source>
</reference>
<proteinExistence type="predicted"/>
<sequence length="93" mass="10044">MPLMALMMALMPLMASLLTMLPMPMPIGASSLTHIARSTVRSFRLTGLTGSASTTTRRTFWKAPPTPSSVHRTSTPSLRQTRISLEASDVLDG</sequence>
<evidence type="ECO:0008006" key="5">
    <source>
        <dbReference type="Google" id="ProtNLM"/>
    </source>
</evidence>
<protein>
    <recommendedName>
        <fullName evidence="5">Secreted protein</fullName>
    </recommendedName>
</protein>
<feature type="signal peptide" evidence="2">
    <location>
        <begin position="1"/>
        <end position="29"/>
    </location>
</feature>
<evidence type="ECO:0000256" key="1">
    <source>
        <dbReference type="SAM" id="MobiDB-lite"/>
    </source>
</evidence>